<gene>
    <name evidence="1" type="ORF">MC378_10285</name>
</gene>
<reference evidence="1" key="1">
    <citation type="submission" date="2022-02" db="EMBL/GenBank/DDBJ databases">
        <title>Polaribacter sp. MSW13, isolated from seawater.</title>
        <authorList>
            <person name="Kristyanto S."/>
            <person name="Jung J."/>
            <person name="Jeon C.O."/>
        </authorList>
    </citation>
    <scope>NUCLEOTIDE SEQUENCE</scope>
    <source>
        <strain evidence="1">MSW13</strain>
    </source>
</reference>
<accession>A0A9X1VRP7</accession>
<name>A0A9X1VRP7_9FLAO</name>
<organism evidence="1 2">
    <name type="scientific">Polaribacter marinus</name>
    <dbReference type="NCBI Taxonomy" id="2916838"/>
    <lineage>
        <taxon>Bacteria</taxon>
        <taxon>Pseudomonadati</taxon>
        <taxon>Bacteroidota</taxon>
        <taxon>Flavobacteriia</taxon>
        <taxon>Flavobacteriales</taxon>
        <taxon>Flavobacteriaceae</taxon>
    </lineage>
</organism>
<dbReference type="RefSeq" id="WP_242178681.1">
    <property type="nucleotide sequence ID" value="NZ_JAKQYM010000007.1"/>
</dbReference>
<proteinExistence type="predicted"/>
<dbReference type="Proteomes" id="UP001139369">
    <property type="component" value="Unassembled WGS sequence"/>
</dbReference>
<evidence type="ECO:0000313" key="2">
    <source>
        <dbReference type="Proteomes" id="UP001139369"/>
    </source>
</evidence>
<protein>
    <submittedName>
        <fullName evidence="1">Uncharacterized protein</fullName>
    </submittedName>
</protein>
<sequence length="57" mass="6986">MAKFTVTQLEKRVADLNTEMMKHGERHENYKQWQSSRNYYVNKLTEMDEYDLQTIEI</sequence>
<evidence type="ECO:0000313" key="1">
    <source>
        <dbReference type="EMBL" id="MCI2229555.1"/>
    </source>
</evidence>
<comment type="caution">
    <text evidence="1">The sequence shown here is derived from an EMBL/GenBank/DDBJ whole genome shotgun (WGS) entry which is preliminary data.</text>
</comment>
<dbReference type="EMBL" id="JAKQYM010000007">
    <property type="protein sequence ID" value="MCI2229555.1"/>
    <property type="molecule type" value="Genomic_DNA"/>
</dbReference>
<keyword evidence="2" id="KW-1185">Reference proteome</keyword>
<dbReference type="AlphaFoldDB" id="A0A9X1VRP7"/>